<keyword evidence="1" id="KW-1133">Transmembrane helix</keyword>
<sequence>MFDWVLLIVTAVELLGSFFIMGGVVISTYQRKYSSDANKRVLSSLSNLLSNSFSNLKELLESLGHDE</sequence>
<accession>A0A3Q9RK72</accession>
<evidence type="ECO:0000313" key="3">
    <source>
        <dbReference type="Proteomes" id="UP000283095"/>
    </source>
</evidence>
<keyword evidence="1" id="KW-0812">Transmembrane</keyword>
<feature type="transmembrane region" description="Helical" evidence="1">
    <location>
        <begin position="6"/>
        <end position="29"/>
    </location>
</feature>
<organism evidence="2 3">
    <name type="scientific">Peribacillus asahii</name>
    <dbReference type="NCBI Taxonomy" id="228899"/>
    <lineage>
        <taxon>Bacteria</taxon>
        <taxon>Bacillati</taxon>
        <taxon>Bacillota</taxon>
        <taxon>Bacilli</taxon>
        <taxon>Bacillales</taxon>
        <taxon>Bacillaceae</taxon>
        <taxon>Peribacillus</taxon>
    </lineage>
</organism>
<dbReference type="Proteomes" id="UP000283095">
    <property type="component" value="Chromosome"/>
</dbReference>
<reference evidence="2 3" key="1">
    <citation type="submission" date="2018-01" db="EMBL/GenBank/DDBJ databases">
        <title>Bacillus asahii Genome sequencing and assembly.</title>
        <authorList>
            <person name="Jiang H."/>
            <person name="Feng Y."/>
            <person name="Zhao F."/>
            <person name="Lin X."/>
        </authorList>
    </citation>
    <scope>NUCLEOTIDE SEQUENCE [LARGE SCALE GENOMIC DNA]</scope>
    <source>
        <strain evidence="2 3">OM18</strain>
    </source>
</reference>
<protein>
    <submittedName>
        <fullName evidence="2">Uncharacterized protein</fullName>
    </submittedName>
</protein>
<dbReference type="AlphaFoldDB" id="A0A3Q9RK72"/>
<dbReference type="EMBL" id="CP026095">
    <property type="protein sequence ID" value="AZV41126.1"/>
    <property type="molecule type" value="Genomic_DNA"/>
</dbReference>
<gene>
    <name evidence="2" type="ORF">BAOM_0470</name>
</gene>
<evidence type="ECO:0000256" key="1">
    <source>
        <dbReference type="SAM" id="Phobius"/>
    </source>
</evidence>
<proteinExistence type="predicted"/>
<evidence type="ECO:0000313" key="2">
    <source>
        <dbReference type="EMBL" id="AZV41126.1"/>
    </source>
</evidence>
<name>A0A3Q9RK72_9BACI</name>
<dbReference type="KEGG" id="pasa:BAOM_0470"/>
<keyword evidence="1" id="KW-0472">Membrane</keyword>